<accession>A0A0W0G4T1</accession>
<dbReference type="Proteomes" id="UP000054988">
    <property type="component" value="Unassembled WGS sequence"/>
</dbReference>
<evidence type="ECO:0000313" key="2">
    <source>
        <dbReference type="Proteomes" id="UP000054988"/>
    </source>
</evidence>
<comment type="caution">
    <text evidence="1">The sequence shown here is derived from an EMBL/GenBank/DDBJ whole genome shotgun (WGS) entry which is preliminary data.</text>
</comment>
<gene>
    <name evidence="1" type="ORF">WG66_3824</name>
</gene>
<organism evidence="1 2">
    <name type="scientific">Moniliophthora roreri</name>
    <name type="common">Frosty pod rot fungus</name>
    <name type="synonym">Monilia roreri</name>
    <dbReference type="NCBI Taxonomy" id="221103"/>
    <lineage>
        <taxon>Eukaryota</taxon>
        <taxon>Fungi</taxon>
        <taxon>Dikarya</taxon>
        <taxon>Basidiomycota</taxon>
        <taxon>Agaricomycotina</taxon>
        <taxon>Agaricomycetes</taxon>
        <taxon>Agaricomycetidae</taxon>
        <taxon>Agaricales</taxon>
        <taxon>Marasmiineae</taxon>
        <taxon>Marasmiaceae</taxon>
        <taxon>Moniliophthora</taxon>
    </lineage>
</organism>
<dbReference type="AlphaFoldDB" id="A0A0W0G4T1"/>
<reference evidence="1 2" key="1">
    <citation type="submission" date="2015-12" db="EMBL/GenBank/DDBJ databases">
        <title>Draft genome sequence of Moniliophthora roreri, the causal agent of frosty pod rot of cacao.</title>
        <authorList>
            <person name="Aime M.C."/>
            <person name="Diaz-Valderrama J.R."/>
            <person name="Kijpornyongpan T."/>
            <person name="Phillips-Mora W."/>
        </authorList>
    </citation>
    <scope>NUCLEOTIDE SEQUENCE [LARGE SCALE GENOMIC DNA]</scope>
    <source>
        <strain evidence="1 2">MCA 2952</strain>
    </source>
</reference>
<dbReference type="EMBL" id="LATX01001132">
    <property type="protein sequence ID" value="KTB43597.1"/>
    <property type="molecule type" value="Genomic_DNA"/>
</dbReference>
<protein>
    <submittedName>
        <fullName evidence="1">Uncharacterized protein</fullName>
    </submittedName>
</protein>
<evidence type="ECO:0000313" key="1">
    <source>
        <dbReference type="EMBL" id="KTB43597.1"/>
    </source>
</evidence>
<proteinExistence type="predicted"/>
<name>A0A0W0G4T1_MONRR</name>
<sequence>MTSEFGLAEEIDRFMDRVGPSIAQLVAEVGDPKLDLWAPPEQFRDLEMDPRVLRFLDDLKLPAAVGQPNRPNLLFHNLGSLKPRSLKSIFVPTGHIFPAGY</sequence>